<sequence length="573" mass="63833">TPWLGSILQPGFLVAYVELRCCLFLDLREFFDLCSMNMPRPNILQFFRHSPPVAMPEAREGSLLSSFPRPPPRPNSFSPTISTTPSRVYQASDFGFIPLDLGMLGHKSYINEPEERIDTPTSASPANEESAPFGLVIDNPTRLYAPGDTITGYVVGLNAHTFTRRVHLILEGRAKISVTVGGQIEYRERALLLYHVLPLQPQRYCASSRFSIKIPIETQQGLEHLNGIDLRAVQGYSYTHNWPSQEGFESTARHPLPPSTSVPIPTSNTLRVTPTTQGYVEYKLSAVRSRSKGGNGRLILDCICSVPITITTLRMSSNELHDVLIDKKTVVQDLFVKTPQLSQDRRFSIREQLREPVTSSTLTLYMRSNISIPKTSVPGAGVQLVLSLAVLPPPAAKLYDFAIPEVTVTSFSCSVKSYQGLRMSHINARSTPIGGQLKFCTIKEVEYSTSMRTRDTRFRPRNGGFDGQSCTFTVHLPATLVPSFKTYNMWRAYRLKAKFMLVVAGKEVMMHVANDLSIVARATEGAERLLASDSSMHIIEQEEQTLSMEMAKAVLVTHGPAVEGPSDDRRRRI</sequence>
<comment type="caution">
    <text evidence="2">The sequence shown here is derived from an EMBL/GenBank/DDBJ whole genome shotgun (WGS) entry which is preliminary data.</text>
</comment>
<protein>
    <submittedName>
        <fullName evidence="2">Uncharacterized protein</fullName>
    </submittedName>
</protein>
<feature type="non-terminal residue" evidence="2">
    <location>
        <position position="1"/>
    </location>
</feature>
<accession>A0A9P4R168</accession>
<dbReference type="Proteomes" id="UP000799444">
    <property type="component" value="Unassembled WGS sequence"/>
</dbReference>
<dbReference type="AlphaFoldDB" id="A0A9P4R168"/>
<name>A0A9P4R168_9PLEO</name>
<feature type="region of interest" description="Disordered" evidence="1">
    <location>
        <begin position="59"/>
        <end position="84"/>
    </location>
</feature>
<gene>
    <name evidence="2" type="ORF">EJ04DRAFT_602046</name>
</gene>
<reference evidence="2" key="1">
    <citation type="journal article" date="2020" name="Stud. Mycol.">
        <title>101 Dothideomycetes genomes: a test case for predicting lifestyles and emergence of pathogens.</title>
        <authorList>
            <person name="Haridas S."/>
            <person name="Albert R."/>
            <person name="Binder M."/>
            <person name="Bloem J."/>
            <person name="Labutti K."/>
            <person name="Salamov A."/>
            <person name="Andreopoulos B."/>
            <person name="Baker S."/>
            <person name="Barry K."/>
            <person name="Bills G."/>
            <person name="Bluhm B."/>
            <person name="Cannon C."/>
            <person name="Castanera R."/>
            <person name="Culley D."/>
            <person name="Daum C."/>
            <person name="Ezra D."/>
            <person name="Gonzalez J."/>
            <person name="Henrissat B."/>
            <person name="Kuo A."/>
            <person name="Liang C."/>
            <person name="Lipzen A."/>
            <person name="Lutzoni F."/>
            <person name="Magnuson J."/>
            <person name="Mondo S."/>
            <person name="Nolan M."/>
            <person name="Ohm R."/>
            <person name="Pangilinan J."/>
            <person name="Park H.-J."/>
            <person name="Ramirez L."/>
            <person name="Alfaro M."/>
            <person name="Sun H."/>
            <person name="Tritt A."/>
            <person name="Yoshinaga Y."/>
            <person name="Zwiers L.-H."/>
            <person name="Turgeon B."/>
            <person name="Goodwin S."/>
            <person name="Spatafora J."/>
            <person name="Crous P."/>
            <person name="Grigoriev I."/>
        </authorList>
    </citation>
    <scope>NUCLEOTIDE SEQUENCE</scope>
    <source>
        <strain evidence="2">CBS 125425</strain>
    </source>
</reference>
<evidence type="ECO:0000313" key="3">
    <source>
        <dbReference type="Proteomes" id="UP000799444"/>
    </source>
</evidence>
<dbReference type="OrthoDB" id="3789699at2759"/>
<dbReference type="Gene3D" id="2.60.40.640">
    <property type="match status" value="1"/>
</dbReference>
<keyword evidence="3" id="KW-1185">Reference proteome</keyword>
<proteinExistence type="predicted"/>
<dbReference type="InterPro" id="IPR014752">
    <property type="entry name" value="Arrestin-like_C"/>
</dbReference>
<organism evidence="2 3">
    <name type="scientific">Polyplosphaeria fusca</name>
    <dbReference type="NCBI Taxonomy" id="682080"/>
    <lineage>
        <taxon>Eukaryota</taxon>
        <taxon>Fungi</taxon>
        <taxon>Dikarya</taxon>
        <taxon>Ascomycota</taxon>
        <taxon>Pezizomycotina</taxon>
        <taxon>Dothideomycetes</taxon>
        <taxon>Pleosporomycetidae</taxon>
        <taxon>Pleosporales</taxon>
        <taxon>Tetraplosphaeriaceae</taxon>
        <taxon>Polyplosphaeria</taxon>
    </lineage>
</organism>
<feature type="region of interest" description="Disordered" evidence="1">
    <location>
        <begin position="247"/>
        <end position="267"/>
    </location>
</feature>
<evidence type="ECO:0000313" key="2">
    <source>
        <dbReference type="EMBL" id="KAF2734918.1"/>
    </source>
</evidence>
<dbReference type="EMBL" id="ML996142">
    <property type="protein sequence ID" value="KAF2734918.1"/>
    <property type="molecule type" value="Genomic_DNA"/>
</dbReference>
<evidence type="ECO:0000256" key="1">
    <source>
        <dbReference type="SAM" id="MobiDB-lite"/>
    </source>
</evidence>